<keyword evidence="2" id="KW-1185">Reference proteome</keyword>
<dbReference type="Proteomes" id="UP001060085">
    <property type="component" value="Linkage Group LG03"/>
</dbReference>
<accession>A0ACC0BMJ4</accession>
<proteinExistence type="predicted"/>
<evidence type="ECO:0000313" key="1">
    <source>
        <dbReference type="EMBL" id="KAI5673832.1"/>
    </source>
</evidence>
<evidence type="ECO:0000313" key="2">
    <source>
        <dbReference type="Proteomes" id="UP001060085"/>
    </source>
</evidence>
<sequence>MANISCSSKGISIFLFLCIFFHSSALAAKTRHFKWAVEYMHWSPDGLENVVMGINGQFPGPTIRAKAGDTLHIELTNKLHTEGVVIHWHGIRQFGTPWADGTASISQCAINPGETFVYRFKVDKAGTYFYHGHYGMQRSAGLYGSLIVDVAESQKEPFHYNGEFNLLLSDWWHKSSHEQEVDLSSNPFRWIGEPQTLLINGRGQYNCSLAGKFSKSSINPPCQLRGNEQWAPQILHVQPNKTYRLRVASTTALASLNLAIGNHKMVIVEADGNYVQPFSVEDMDIYSGESYSILFTTDQNPSNNYWISISVRGREPKTPQALTILNYSPNSPSKLPTSPPPMPPLWNNYTHSKAFSSKILALMGSPKPPSNYDRRIILLNTQNRIDGYIKWSINNVSLTLPSTPYIGSIKYGLKNAFDLKSPPENFPLDYNVVKPAKNQNSTYGSGVYTLRFNTSVDVILQNANALAENVSEIHPWHLHGHDFWVLGYGEGRFTKEDEKKFNLKNPPLRNTAVIFPYGWTALRFVADNPGVWAFHCHIEPHLHMGMGVVFAEGVQRLRKIPNEALGCGLTAKLFMNKKGN</sequence>
<reference evidence="2" key="1">
    <citation type="journal article" date="2023" name="Nat. Plants">
        <title>Single-cell RNA sequencing provides a high-resolution roadmap for understanding the multicellular compartmentation of specialized metabolism.</title>
        <authorList>
            <person name="Sun S."/>
            <person name="Shen X."/>
            <person name="Li Y."/>
            <person name="Li Y."/>
            <person name="Wang S."/>
            <person name="Li R."/>
            <person name="Zhang H."/>
            <person name="Shen G."/>
            <person name="Guo B."/>
            <person name="Wei J."/>
            <person name="Xu J."/>
            <person name="St-Pierre B."/>
            <person name="Chen S."/>
            <person name="Sun C."/>
        </authorList>
    </citation>
    <scope>NUCLEOTIDE SEQUENCE [LARGE SCALE GENOMIC DNA]</scope>
</reference>
<organism evidence="1 2">
    <name type="scientific">Catharanthus roseus</name>
    <name type="common">Madagascar periwinkle</name>
    <name type="synonym">Vinca rosea</name>
    <dbReference type="NCBI Taxonomy" id="4058"/>
    <lineage>
        <taxon>Eukaryota</taxon>
        <taxon>Viridiplantae</taxon>
        <taxon>Streptophyta</taxon>
        <taxon>Embryophyta</taxon>
        <taxon>Tracheophyta</taxon>
        <taxon>Spermatophyta</taxon>
        <taxon>Magnoliopsida</taxon>
        <taxon>eudicotyledons</taxon>
        <taxon>Gunneridae</taxon>
        <taxon>Pentapetalae</taxon>
        <taxon>asterids</taxon>
        <taxon>lamiids</taxon>
        <taxon>Gentianales</taxon>
        <taxon>Apocynaceae</taxon>
        <taxon>Rauvolfioideae</taxon>
        <taxon>Vinceae</taxon>
        <taxon>Catharanthinae</taxon>
        <taxon>Catharanthus</taxon>
    </lineage>
</organism>
<name>A0ACC0BMJ4_CATRO</name>
<comment type="caution">
    <text evidence="1">The sequence shown here is derived from an EMBL/GenBank/DDBJ whole genome shotgun (WGS) entry which is preliminary data.</text>
</comment>
<gene>
    <name evidence="1" type="ORF">M9H77_14196</name>
</gene>
<protein>
    <submittedName>
        <fullName evidence="1">Uncharacterized protein</fullName>
    </submittedName>
</protein>
<dbReference type="EMBL" id="CM044703">
    <property type="protein sequence ID" value="KAI5673832.1"/>
    <property type="molecule type" value="Genomic_DNA"/>
</dbReference>